<comment type="caution">
    <text evidence="1">The sequence shown here is derived from an EMBL/GenBank/DDBJ whole genome shotgun (WGS) entry which is preliminary data.</text>
</comment>
<sequence>MDKLLELLNADPTLPLSTIQAIKTYSTQQYLDTHPDTALISHDKHTDKEYFVESDISLHDEYPFLLDATLEDYGFTFEDEMINDLDDGRGLRYKIHSINQRLSRIELRGILSGGYSEMDTVAKCKLSIRAITKKDYKKLDLYESLAIDAYLLEKEGNFKMAFFTYFSAVESIVRHKTDIIKSESYPELQHAIEHLPFGDKIRISGKHTFETDQIATIGIWGSLTKIANDCNTLRNEIAHGLSSKTFKLADAQKAAACYIVVQQALLNRIETMPALVKKYKVNKRR</sequence>
<gene>
    <name evidence="1" type="ORF">HX810_03350</name>
</gene>
<name>A0A7Y8GAG8_9PSED</name>
<evidence type="ECO:0000313" key="2">
    <source>
        <dbReference type="Proteomes" id="UP000561369"/>
    </source>
</evidence>
<dbReference type="RefSeq" id="WP_177023633.1">
    <property type="nucleotide sequence ID" value="NZ_JACAQV010000005.1"/>
</dbReference>
<dbReference type="AlphaFoldDB" id="A0A7Y8GAG8"/>
<accession>A0A7Y8GAG8</accession>
<evidence type="ECO:0000313" key="1">
    <source>
        <dbReference type="EMBL" id="NWF06710.1"/>
    </source>
</evidence>
<proteinExistence type="predicted"/>
<dbReference type="EMBL" id="JACAQV010000005">
    <property type="protein sequence ID" value="NWF06710.1"/>
    <property type="molecule type" value="Genomic_DNA"/>
</dbReference>
<organism evidence="1 2">
    <name type="scientific">Pseudomonas salomonii</name>
    <dbReference type="NCBI Taxonomy" id="191391"/>
    <lineage>
        <taxon>Bacteria</taxon>
        <taxon>Pseudomonadati</taxon>
        <taxon>Pseudomonadota</taxon>
        <taxon>Gammaproteobacteria</taxon>
        <taxon>Pseudomonadales</taxon>
        <taxon>Pseudomonadaceae</taxon>
        <taxon>Pseudomonas</taxon>
    </lineage>
</organism>
<reference evidence="1 2" key="1">
    <citation type="submission" date="2020-04" db="EMBL/GenBank/DDBJ databases">
        <title>Molecular characterization of pseudomonads from Agaricus bisporus reveal novel blotch 2 pathogens in Western Europe.</title>
        <authorList>
            <person name="Taparia T."/>
            <person name="Krijger M."/>
            <person name="Haynes E."/>
            <person name="Elpinstone J.G."/>
            <person name="Noble R."/>
            <person name="Van Der Wolf J."/>
        </authorList>
    </citation>
    <scope>NUCLEOTIDE SEQUENCE [LARGE SCALE GENOMIC DNA]</scope>
    <source>
        <strain evidence="1 2">IPO3765</strain>
    </source>
</reference>
<dbReference type="Proteomes" id="UP000561369">
    <property type="component" value="Unassembled WGS sequence"/>
</dbReference>
<protein>
    <submittedName>
        <fullName evidence="1">Uncharacterized protein</fullName>
    </submittedName>
</protein>